<reference evidence="2 3" key="1">
    <citation type="journal article" date="2019" name="Commun. Biol.">
        <title>The bagworm genome reveals a unique fibroin gene that provides high tensile strength.</title>
        <authorList>
            <person name="Kono N."/>
            <person name="Nakamura H."/>
            <person name="Ohtoshi R."/>
            <person name="Tomita M."/>
            <person name="Numata K."/>
            <person name="Arakawa K."/>
        </authorList>
    </citation>
    <scope>NUCLEOTIDE SEQUENCE [LARGE SCALE GENOMIC DNA]</scope>
</reference>
<evidence type="ECO:0000313" key="2">
    <source>
        <dbReference type="EMBL" id="GBO98779.1"/>
    </source>
</evidence>
<organism evidence="2 3">
    <name type="scientific">Eumeta variegata</name>
    <name type="common">Bagworm moth</name>
    <name type="synonym">Eumeta japonica</name>
    <dbReference type="NCBI Taxonomy" id="151549"/>
    <lineage>
        <taxon>Eukaryota</taxon>
        <taxon>Metazoa</taxon>
        <taxon>Ecdysozoa</taxon>
        <taxon>Arthropoda</taxon>
        <taxon>Hexapoda</taxon>
        <taxon>Insecta</taxon>
        <taxon>Pterygota</taxon>
        <taxon>Neoptera</taxon>
        <taxon>Endopterygota</taxon>
        <taxon>Lepidoptera</taxon>
        <taxon>Glossata</taxon>
        <taxon>Ditrysia</taxon>
        <taxon>Tineoidea</taxon>
        <taxon>Psychidae</taxon>
        <taxon>Oiketicinae</taxon>
        <taxon>Eumeta</taxon>
    </lineage>
</organism>
<dbReference type="AlphaFoldDB" id="A0A4C1SCH0"/>
<gene>
    <name evidence="2" type="ORF">EVAR_257_1</name>
</gene>
<evidence type="ECO:0000256" key="1">
    <source>
        <dbReference type="SAM" id="MobiDB-lite"/>
    </source>
</evidence>
<protein>
    <submittedName>
        <fullName evidence="2">Uncharacterized protein</fullName>
    </submittedName>
</protein>
<comment type="caution">
    <text evidence="2">The sequence shown here is derived from an EMBL/GenBank/DDBJ whole genome shotgun (WGS) entry which is preliminary data.</text>
</comment>
<dbReference type="EMBL" id="BGZK01000001">
    <property type="protein sequence ID" value="GBO98779.1"/>
    <property type="molecule type" value="Genomic_DNA"/>
</dbReference>
<sequence length="110" mass="12236">MDLNGDLDLDVQRVLSNPPENSHRKCGVNNNPSRKAKNTRIRRATRLNWFVTPATRALGRSLTRPVVRPERADRKTTRAVSLSPVALKCVSRKSSLRGDVGRNGVSVAMF</sequence>
<proteinExistence type="predicted"/>
<dbReference type="Proteomes" id="UP000299102">
    <property type="component" value="Unassembled WGS sequence"/>
</dbReference>
<accession>A0A4C1SCH0</accession>
<keyword evidence="3" id="KW-1185">Reference proteome</keyword>
<evidence type="ECO:0000313" key="3">
    <source>
        <dbReference type="Proteomes" id="UP000299102"/>
    </source>
</evidence>
<name>A0A4C1SCH0_EUMVA</name>
<feature type="region of interest" description="Disordered" evidence="1">
    <location>
        <begin position="15"/>
        <end position="39"/>
    </location>
</feature>